<dbReference type="Pfam" id="PF26634">
    <property type="entry name" value="DUF8207"/>
    <property type="match status" value="1"/>
</dbReference>
<evidence type="ECO:0000313" key="3">
    <source>
        <dbReference type="Proteomes" id="UP001353858"/>
    </source>
</evidence>
<accession>A0AAN7Q833</accession>
<comment type="caution">
    <text evidence="2">The sequence shown here is derived from an EMBL/GenBank/DDBJ whole genome shotgun (WGS) entry which is preliminary data.</text>
</comment>
<gene>
    <name evidence="2" type="ORF">RN001_001773</name>
</gene>
<name>A0AAN7Q833_9COLE</name>
<keyword evidence="3" id="KW-1185">Reference proteome</keyword>
<dbReference type="InterPro" id="IPR058520">
    <property type="entry name" value="DUF8207"/>
</dbReference>
<proteinExistence type="predicted"/>
<protein>
    <recommendedName>
        <fullName evidence="1">DUF8207 domain-containing protein</fullName>
    </recommendedName>
</protein>
<dbReference type="Proteomes" id="UP001353858">
    <property type="component" value="Unassembled WGS sequence"/>
</dbReference>
<organism evidence="2 3">
    <name type="scientific">Aquatica leii</name>
    <dbReference type="NCBI Taxonomy" id="1421715"/>
    <lineage>
        <taxon>Eukaryota</taxon>
        <taxon>Metazoa</taxon>
        <taxon>Ecdysozoa</taxon>
        <taxon>Arthropoda</taxon>
        <taxon>Hexapoda</taxon>
        <taxon>Insecta</taxon>
        <taxon>Pterygota</taxon>
        <taxon>Neoptera</taxon>
        <taxon>Endopterygota</taxon>
        <taxon>Coleoptera</taxon>
        <taxon>Polyphaga</taxon>
        <taxon>Elateriformia</taxon>
        <taxon>Elateroidea</taxon>
        <taxon>Lampyridae</taxon>
        <taxon>Luciolinae</taxon>
        <taxon>Aquatica</taxon>
    </lineage>
</organism>
<evidence type="ECO:0000259" key="1">
    <source>
        <dbReference type="Pfam" id="PF26634"/>
    </source>
</evidence>
<dbReference type="PANTHER" id="PTHR35374">
    <property type="entry name" value="CYCLIN-DEPENDENT KINASE 11A-LIKE"/>
    <property type="match status" value="1"/>
</dbReference>
<reference evidence="3" key="1">
    <citation type="submission" date="2023-01" db="EMBL/GenBank/DDBJ databases">
        <title>Key to firefly adult light organ development and bioluminescence: homeobox transcription factors regulate luciferase expression and transportation to peroxisome.</title>
        <authorList>
            <person name="Fu X."/>
        </authorList>
    </citation>
    <scope>NUCLEOTIDE SEQUENCE [LARGE SCALE GENOMIC DNA]</scope>
</reference>
<sequence>MFKYEADCSFKNVTNYELQYLPIQYCLQKVVIDSTVPSQTEVVQTPPSNTNGVTSTNSGGKVVVTTYRNGVRSLQITLENIPSPQCSDSAPPPYVVDSPSTPESEWLYKWSQVNFVHNISADHQNTMHSVVKCKHNNFDTKYGVREVDENLFVGHSEFTVDDRDIVIDGLKYKATPGFYELLFKKKRGNLTLKTCVRDILRRTNSYKVNYDPNKLISASELIMSRELIKEQQMNDKKISDLKDLIESGEVTNYYLDEDRIVFKIKKKKKKDMIS</sequence>
<evidence type="ECO:0000313" key="2">
    <source>
        <dbReference type="EMBL" id="KAK4885502.1"/>
    </source>
</evidence>
<dbReference type="PANTHER" id="PTHR35374:SF1">
    <property type="entry name" value="PROTEIN KINASE DOMAIN-CONTAINING PROTEIN"/>
    <property type="match status" value="1"/>
</dbReference>
<dbReference type="AlphaFoldDB" id="A0AAN7Q833"/>
<dbReference type="EMBL" id="JARPUR010000001">
    <property type="protein sequence ID" value="KAK4885502.1"/>
    <property type="molecule type" value="Genomic_DNA"/>
</dbReference>
<feature type="domain" description="DUF8207" evidence="1">
    <location>
        <begin position="137"/>
        <end position="219"/>
    </location>
</feature>